<reference evidence="8" key="1">
    <citation type="submission" date="2019-11" db="EMBL/GenBank/DDBJ databases">
        <title>Microbial mats filling the niche in hypersaline microbial mats.</title>
        <authorList>
            <person name="Wong H.L."/>
            <person name="Macleod F.I."/>
            <person name="White R.A. III"/>
            <person name="Burns B.P."/>
        </authorList>
    </citation>
    <scope>NUCLEOTIDE SEQUENCE</scope>
    <source>
        <strain evidence="8">Bin_327</strain>
    </source>
</reference>
<evidence type="ECO:0000256" key="7">
    <source>
        <dbReference type="SAM" id="Phobius"/>
    </source>
</evidence>
<dbReference type="PANTHER" id="PTHR34584">
    <property type="entry name" value="NA(+)/H(+) ANTIPORTER SUBUNIT E1"/>
    <property type="match status" value="1"/>
</dbReference>
<comment type="subcellular location">
    <subcellularLocation>
        <location evidence="1">Cell membrane</location>
        <topology evidence="1">Multi-pass membrane protein</topology>
    </subcellularLocation>
</comment>
<proteinExistence type="inferred from homology"/>
<keyword evidence="5 7" id="KW-1133">Transmembrane helix</keyword>
<dbReference type="GO" id="GO:0005886">
    <property type="term" value="C:plasma membrane"/>
    <property type="evidence" value="ECO:0007669"/>
    <property type="project" value="UniProtKB-SubCell"/>
</dbReference>
<comment type="caution">
    <text evidence="8">The sequence shown here is derived from an EMBL/GenBank/DDBJ whole genome shotgun (WGS) entry which is preliminary data.</text>
</comment>
<dbReference type="AlphaFoldDB" id="A0A9D5K8U1"/>
<dbReference type="GO" id="GO:0008324">
    <property type="term" value="F:monoatomic cation transmembrane transporter activity"/>
    <property type="evidence" value="ECO:0007669"/>
    <property type="project" value="InterPro"/>
</dbReference>
<evidence type="ECO:0000256" key="4">
    <source>
        <dbReference type="ARBA" id="ARBA00022692"/>
    </source>
</evidence>
<name>A0A9D5K8U1_UNCW3</name>
<dbReference type="Proteomes" id="UP000630660">
    <property type="component" value="Unassembled WGS sequence"/>
</dbReference>
<organism evidence="8 9">
    <name type="scientific">candidate division WOR-3 bacterium</name>
    <dbReference type="NCBI Taxonomy" id="2052148"/>
    <lineage>
        <taxon>Bacteria</taxon>
        <taxon>Bacteria division WOR-3</taxon>
    </lineage>
</organism>
<evidence type="ECO:0000256" key="1">
    <source>
        <dbReference type="ARBA" id="ARBA00004651"/>
    </source>
</evidence>
<dbReference type="PANTHER" id="PTHR34584:SF1">
    <property type="entry name" value="NA(+)_H(+) ANTIPORTER SUBUNIT E1"/>
    <property type="match status" value="1"/>
</dbReference>
<protein>
    <submittedName>
        <fullName evidence="8">Na+/H+ antiporter subunit E</fullName>
    </submittedName>
</protein>
<feature type="transmembrane region" description="Helical" evidence="7">
    <location>
        <begin position="28"/>
        <end position="46"/>
    </location>
</feature>
<comment type="similarity">
    <text evidence="2">Belongs to the CPA3 antiporters (TC 2.A.63) subunit E family.</text>
</comment>
<gene>
    <name evidence="8" type="ORF">GF359_03395</name>
</gene>
<keyword evidence="6 7" id="KW-0472">Membrane</keyword>
<dbReference type="PIRSF" id="PIRSF019239">
    <property type="entry name" value="MrpE"/>
    <property type="match status" value="1"/>
</dbReference>
<evidence type="ECO:0000256" key="5">
    <source>
        <dbReference type="ARBA" id="ARBA00022989"/>
    </source>
</evidence>
<keyword evidence="4 7" id="KW-0812">Transmembrane</keyword>
<dbReference type="EMBL" id="WJKJ01000106">
    <property type="protein sequence ID" value="MBD3364239.1"/>
    <property type="molecule type" value="Genomic_DNA"/>
</dbReference>
<feature type="transmembrane region" description="Helical" evidence="7">
    <location>
        <begin position="58"/>
        <end position="77"/>
    </location>
</feature>
<evidence type="ECO:0000313" key="8">
    <source>
        <dbReference type="EMBL" id="MBD3364239.1"/>
    </source>
</evidence>
<evidence type="ECO:0000256" key="3">
    <source>
        <dbReference type="ARBA" id="ARBA00022475"/>
    </source>
</evidence>
<accession>A0A9D5K8U1</accession>
<keyword evidence="3" id="KW-1003">Cell membrane</keyword>
<sequence>MRRIALFVFAYGLWLLLALPVNHWSVYAIGGVIAILAAIFFGGEFTHRPSSFLNPRRWFWAVIYIPVFLWHMLIANLDVAFRVLHPLCPVNPGIVKVQTHLKTDVAKAFLANSITLTPGTMTVDIDEDILYVHWIDVIKNGEDIEANTKAIVAKFEKYLRRIFE</sequence>
<evidence type="ECO:0000313" key="9">
    <source>
        <dbReference type="Proteomes" id="UP000630660"/>
    </source>
</evidence>
<evidence type="ECO:0000256" key="6">
    <source>
        <dbReference type="ARBA" id="ARBA00023136"/>
    </source>
</evidence>
<evidence type="ECO:0000256" key="2">
    <source>
        <dbReference type="ARBA" id="ARBA00006228"/>
    </source>
</evidence>
<dbReference type="InterPro" id="IPR002758">
    <property type="entry name" value="Cation_antiport_E"/>
</dbReference>
<dbReference type="Pfam" id="PF01899">
    <property type="entry name" value="MNHE"/>
    <property type="match status" value="1"/>
</dbReference>